<sequence>MQLDDLNTSSGRSIPVPQTNAGHDKRCSRSLCISRPQHIQGKMLYYNAENTKSITLDGEAQHYQLTEGSIADVKSRSGKTRAAFLRLKNMEFETTANEYQGQNLRYKRKDSSTLRS</sequence>
<dbReference type="Proteomes" id="UP000279833">
    <property type="component" value="Unassembled WGS sequence"/>
</dbReference>
<dbReference type="EMBL" id="UZAK01001372">
    <property type="protein sequence ID" value="VDO68953.1"/>
    <property type="molecule type" value="Genomic_DNA"/>
</dbReference>
<evidence type="ECO:0000313" key="3">
    <source>
        <dbReference type="Proteomes" id="UP000279833"/>
    </source>
</evidence>
<dbReference type="WBParaSite" id="SCUD_0000163501-mRNA-1">
    <property type="protein sequence ID" value="SCUD_0000163501-mRNA-1"/>
    <property type="gene ID" value="SCUD_0000163501"/>
</dbReference>
<proteinExistence type="predicted"/>
<evidence type="ECO:0000313" key="4">
    <source>
        <dbReference type="WBParaSite" id="SCUD_0000163501-mRNA-1"/>
    </source>
</evidence>
<reference evidence="2 3" key="2">
    <citation type="submission" date="2018-11" db="EMBL/GenBank/DDBJ databases">
        <authorList>
            <consortium name="Pathogen Informatics"/>
        </authorList>
    </citation>
    <scope>NUCLEOTIDE SEQUENCE [LARGE SCALE GENOMIC DNA]</scope>
    <source>
        <strain evidence="2">Dakar</strain>
        <strain evidence="3">Dakar, Senegal</strain>
    </source>
</reference>
<organism evidence="4">
    <name type="scientific">Schistosoma curassoni</name>
    <dbReference type="NCBI Taxonomy" id="6186"/>
    <lineage>
        <taxon>Eukaryota</taxon>
        <taxon>Metazoa</taxon>
        <taxon>Spiralia</taxon>
        <taxon>Lophotrochozoa</taxon>
        <taxon>Platyhelminthes</taxon>
        <taxon>Trematoda</taxon>
        <taxon>Digenea</taxon>
        <taxon>Strigeidida</taxon>
        <taxon>Schistosomatoidea</taxon>
        <taxon>Schistosomatidae</taxon>
        <taxon>Schistosoma</taxon>
    </lineage>
</organism>
<reference evidence="4" key="1">
    <citation type="submission" date="2016-06" db="UniProtKB">
        <authorList>
            <consortium name="WormBaseParasite"/>
        </authorList>
    </citation>
    <scope>IDENTIFICATION</scope>
</reference>
<protein>
    <submittedName>
        <fullName evidence="2 4">Uncharacterized protein</fullName>
    </submittedName>
</protein>
<evidence type="ECO:0000256" key="1">
    <source>
        <dbReference type="SAM" id="MobiDB-lite"/>
    </source>
</evidence>
<feature type="compositionally biased region" description="Polar residues" evidence="1">
    <location>
        <begin position="1"/>
        <end position="21"/>
    </location>
</feature>
<keyword evidence="3" id="KW-1185">Reference proteome</keyword>
<evidence type="ECO:0000313" key="2">
    <source>
        <dbReference type="EMBL" id="VDO68953.1"/>
    </source>
</evidence>
<gene>
    <name evidence="2" type="ORF">SCUD_LOCUS1636</name>
</gene>
<feature type="region of interest" description="Disordered" evidence="1">
    <location>
        <begin position="1"/>
        <end position="27"/>
    </location>
</feature>
<accession>A0A183JG16</accession>
<name>A0A183JG16_9TREM</name>
<dbReference type="AlphaFoldDB" id="A0A183JG16"/>